<gene>
    <name evidence="2" type="ORF">L227DRAFT_370694</name>
</gene>
<sequence>MRFTFPDSVYVKIHHPEYRRRPFQRVSHLNDTSLVEPPGNRTIPRVSTAHATHAARPREGMTGRIHTITSDLANGSAKECASDSATSTSEPTLPPKLYPQRGA</sequence>
<evidence type="ECO:0000256" key="1">
    <source>
        <dbReference type="SAM" id="MobiDB-lite"/>
    </source>
</evidence>
<dbReference type="EMBL" id="ML122310">
    <property type="protein sequence ID" value="RPD54131.1"/>
    <property type="molecule type" value="Genomic_DNA"/>
</dbReference>
<name>A0A5C2RSI7_9APHY</name>
<evidence type="ECO:0000313" key="3">
    <source>
        <dbReference type="Proteomes" id="UP000313359"/>
    </source>
</evidence>
<dbReference type="AlphaFoldDB" id="A0A5C2RSI7"/>
<protein>
    <submittedName>
        <fullName evidence="2">Uncharacterized protein</fullName>
    </submittedName>
</protein>
<dbReference type="Proteomes" id="UP000313359">
    <property type="component" value="Unassembled WGS sequence"/>
</dbReference>
<feature type="region of interest" description="Disordered" evidence="1">
    <location>
        <begin position="30"/>
        <end position="103"/>
    </location>
</feature>
<reference evidence="2" key="1">
    <citation type="journal article" date="2018" name="Genome Biol. Evol.">
        <title>Genomics and development of Lentinus tigrinus, a white-rot wood-decaying mushroom with dimorphic fruiting bodies.</title>
        <authorList>
            <person name="Wu B."/>
            <person name="Xu Z."/>
            <person name="Knudson A."/>
            <person name="Carlson A."/>
            <person name="Chen N."/>
            <person name="Kovaka S."/>
            <person name="LaButti K."/>
            <person name="Lipzen A."/>
            <person name="Pennachio C."/>
            <person name="Riley R."/>
            <person name="Schakwitz W."/>
            <person name="Umezawa K."/>
            <person name="Ohm R.A."/>
            <person name="Grigoriev I.V."/>
            <person name="Nagy L.G."/>
            <person name="Gibbons J."/>
            <person name="Hibbett D."/>
        </authorList>
    </citation>
    <scope>NUCLEOTIDE SEQUENCE [LARGE SCALE GENOMIC DNA]</scope>
    <source>
        <strain evidence="2">ALCF2SS1-6</strain>
    </source>
</reference>
<proteinExistence type="predicted"/>
<evidence type="ECO:0000313" key="2">
    <source>
        <dbReference type="EMBL" id="RPD54131.1"/>
    </source>
</evidence>
<keyword evidence="3" id="KW-1185">Reference proteome</keyword>
<organism evidence="2 3">
    <name type="scientific">Lentinus tigrinus ALCF2SS1-6</name>
    <dbReference type="NCBI Taxonomy" id="1328759"/>
    <lineage>
        <taxon>Eukaryota</taxon>
        <taxon>Fungi</taxon>
        <taxon>Dikarya</taxon>
        <taxon>Basidiomycota</taxon>
        <taxon>Agaricomycotina</taxon>
        <taxon>Agaricomycetes</taxon>
        <taxon>Polyporales</taxon>
        <taxon>Polyporaceae</taxon>
        <taxon>Lentinus</taxon>
    </lineage>
</organism>
<accession>A0A5C2RSI7</accession>